<protein>
    <submittedName>
        <fullName evidence="2">Uncharacterized protein</fullName>
    </submittedName>
</protein>
<evidence type="ECO:0000256" key="1">
    <source>
        <dbReference type="SAM" id="Phobius"/>
    </source>
</evidence>
<gene>
    <name evidence="2" type="ORF">J2S15_002379</name>
</gene>
<evidence type="ECO:0000313" key="2">
    <source>
        <dbReference type="EMBL" id="MDQ0361629.1"/>
    </source>
</evidence>
<keyword evidence="1" id="KW-0812">Transmembrane</keyword>
<comment type="caution">
    <text evidence="2">The sequence shown here is derived from an EMBL/GenBank/DDBJ whole genome shotgun (WGS) entry which is preliminary data.</text>
</comment>
<keyword evidence="1" id="KW-1133">Transmembrane helix</keyword>
<feature type="transmembrane region" description="Helical" evidence="1">
    <location>
        <begin position="10"/>
        <end position="28"/>
    </location>
</feature>
<organism evidence="2 3">
    <name type="scientific">Breznakia pachnodae</name>
    <dbReference type="NCBI Taxonomy" id="265178"/>
    <lineage>
        <taxon>Bacteria</taxon>
        <taxon>Bacillati</taxon>
        <taxon>Bacillota</taxon>
        <taxon>Erysipelotrichia</taxon>
        <taxon>Erysipelotrichales</taxon>
        <taxon>Erysipelotrichaceae</taxon>
        <taxon>Breznakia</taxon>
    </lineage>
</organism>
<keyword evidence="3" id="KW-1185">Reference proteome</keyword>
<reference evidence="2 3" key="1">
    <citation type="submission" date="2023-07" db="EMBL/GenBank/DDBJ databases">
        <title>Genomic Encyclopedia of Type Strains, Phase IV (KMG-IV): sequencing the most valuable type-strain genomes for metagenomic binning, comparative biology and taxonomic classification.</title>
        <authorList>
            <person name="Goeker M."/>
        </authorList>
    </citation>
    <scope>NUCLEOTIDE SEQUENCE [LARGE SCALE GENOMIC DNA]</scope>
    <source>
        <strain evidence="2 3">DSM 16784</strain>
    </source>
</reference>
<dbReference type="EMBL" id="JAUSUR010000004">
    <property type="protein sequence ID" value="MDQ0361629.1"/>
    <property type="molecule type" value="Genomic_DNA"/>
</dbReference>
<accession>A0ABU0E407</accession>
<evidence type="ECO:0000313" key="3">
    <source>
        <dbReference type="Proteomes" id="UP001230220"/>
    </source>
</evidence>
<dbReference type="RefSeq" id="WP_307408509.1">
    <property type="nucleotide sequence ID" value="NZ_JAUSUR010000004.1"/>
</dbReference>
<feature type="transmembrane region" description="Helical" evidence="1">
    <location>
        <begin position="34"/>
        <end position="54"/>
    </location>
</feature>
<name>A0ABU0E407_9FIRM</name>
<proteinExistence type="predicted"/>
<sequence>MEYVKQRVKILQFTVFAFIILLTLQMVLDGDILFTGLLAIFVMLFQVAMEINAIHRLMVEKSIKENLSKENYERGNC</sequence>
<dbReference type="Proteomes" id="UP001230220">
    <property type="component" value="Unassembled WGS sequence"/>
</dbReference>
<keyword evidence="1" id="KW-0472">Membrane</keyword>